<evidence type="ECO:0000313" key="1">
    <source>
        <dbReference type="EMBL" id="ERG92159.1"/>
    </source>
</evidence>
<dbReference type="HOGENOM" id="CLU_2748100_0_0_2"/>
<sequence length="70" mass="7770">MGLHVEKNQSLILHNSRRESVCKTAGRPGLRGPPDAVASRTPFQRIVAIQILHIICEATISVLHTTETYH</sequence>
<proteinExistence type="predicted"/>
<reference evidence="1 2" key="1">
    <citation type="journal article" date="2013" name="PLoS ONE">
        <title>Assembly-driven community genomics of a hypersaline microbial ecosystem.</title>
        <authorList>
            <person name="Podell S."/>
            <person name="Ugalde J.A."/>
            <person name="Narasingarao P."/>
            <person name="Banfield J.F."/>
            <person name="Heidelberg K.B."/>
            <person name="Allen E.E."/>
        </authorList>
    </citation>
    <scope>NUCLEOTIDE SEQUENCE [LARGE SCALE GENOMIC DNA]</scope>
    <source>
        <strain evidence="2">J07HQW1</strain>
    </source>
</reference>
<dbReference type="AlphaFoldDB" id="U1MQ64"/>
<gene>
    <name evidence="1" type="ORF">J07HQW1_02194</name>
</gene>
<organism evidence="1 2">
    <name type="scientific">Haloquadratum walsbyi J07HQW1</name>
    <dbReference type="NCBI Taxonomy" id="1238424"/>
    <lineage>
        <taxon>Archaea</taxon>
        <taxon>Methanobacteriati</taxon>
        <taxon>Methanobacteriota</taxon>
        <taxon>Stenosarchaea group</taxon>
        <taxon>Halobacteria</taxon>
        <taxon>Halobacteriales</taxon>
        <taxon>Haloferacaceae</taxon>
        <taxon>Haloquadratum</taxon>
    </lineage>
</organism>
<evidence type="ECO:0000313" key="2">
    <source>
        <dbReference type="Proteomes" id="UP000030649"/>
    </source>
</evidence>
<dbReference type="EMBL" id="KE356560">
    <property type="protein sequence ID" value="ERG92159.1"/>
    <property type="molecule type" value="Genomic_DNA"/>
</dbReference>
<dbReference type="Proteomes" id="UP000030649">
    <property type="component" value="Unassembled WGS sequence"/>
</dbReference>
<protein>
    <submittedName>
        <fullName evidence="1">Uncharacterized protein</fullName>
    </submittedName>
</protein>
<name>U1MQ64_9EURY</name>
<accession>U1MQ64</accession>